<organism evidence="1">
    <name type="scientific">uncultured marine virus</name>
    <dbReference type="NCBI Taxonomy" id="186617"/>
    <lineage>
        <taxon>Viruses</taxon>
        <taxon>environmental samples</taxon>
    </lineage>
</organism>
<name>A0A0F7L2T3_9VIRU</name>
<proteinExistence type="predicted"/>
<evidence type="ECO:0000313" key="1">
    <source>
        <dbReference type="EMBL" id="AKH46200.1"/>
    </source>
</evidence>
<reference evidence="1" key="2">
    <citation type="submission" date="2015-03" db="EMBL/GenBank/DDBJ databases">
        <authorList>
            <person name="Chow C.-E.T."/>
            <person name="Winget D.M."/>
            <person name="White R.A.III."/>
            <person name="Hallam S.J."/>
            <person name="Suttle C.A."/>
        </authorList>
    </citation>
    <scope>NUCLEOTIDE SEQUENCE</scope>
    <source>
        <strain evidence="1">Anoxic3_5</strain>
    </source>
</reference>
<protein>
    <submittedName>
        <fullName evidence="1">Uncharacterized protein</fullName>
    </submittedName>
</protein>
<reference evidence="1" key="1">
    <citation type="journal article" date="2015" name="Front. Microbiol.">
        <title>Combining genomic sequencing methods to explore viral diversity and reveal potential virus-host interactions.</title>
        <authorList>
            <person name="Chow C.E."/>
            <person name="Winget D.M."/>
            <person name="White R.A.III."/>
            <person name="Hallam S.J."/>
            <person name="Suttle C.A."/>
        </authorList>
    </citation>
    <scope>NUCLEOTIDE SEQUENCE</scope>
    <source>
        <strain evidence="1">Anoxic3_5</strain>
    </source>
</reference>
<accession>A0A0F7L2T3</accession>
<dbReference type="EMBL" id="KR029580">
    <property type="protein sequence ID" value="AKH46200.1"/>
    <property type="molecule type" value="Genomic_DNA"/>
</dbReference>
<sequence length="54" mass="6147">MQLKIRPYMQIQIVLFGYYPCGTLPNCTSSVSSSSISTLLRSFSKHKFCRLDSI</sequence>